<keyword evidence="1" id="KW-0449">Lipoprotein</keyword>
<dbReference type="InterPro" id="IPR042268">
    <property type="entry name" value="BamC_C"/>
</dbReference>
<sequence length="345" mass="38136" precursor="true">MAELQKKSRIPKGIGVTVIFFLSACASEHRHQHQVNGGNEEYLQAPSLHALSAPAGITLPVKNSDYDIPLVSSTGEIGASLDIRPPAQPLALLKGSSSKYANNRAIIQFDNNAHSYVIWSKIISVVKSKGYPIASSQNEQKRLKTDWVLWTRVDEDKQYSGRYQISLTLSGYQSFLEVTSLDLRQQEQLVTRPELVQRYTVEMLNSIASELQKINIQHVNHRSEHDLSNVSVKSAVSESGLPVILILAPYKTVWAHLPEALSRIGIRVKNVSQPLGSITATYDASSKKIWLHLGIEDLALHNGNYKLQVGDLGTRSILQFTDPKGHALTQAKNDALVTVLQVAFS</sequence>
<keyword evidence="2" id="KW-1185">Reference proteome</keyword>
<dbReference type="OrthoDB" id="5686855at2"/>
<dbReference type="AlphaFoldDB" id="J3VSV8"/>
<evidence type="ECO:0000313" key="1">
    <source>
        <dbReference type="EMBL" id="AFP85041.1"/>
    </source>
</evidence>
<accession>J3VSV8</accession>
<dbReference type="Gene3D" id="3.30.530.50">
    <property type="match status" value="1"/>
</dbReference>
<organism evidence="1 2">
    <name type="scientific">secondary endosymbiont of Ctenarytaina eucalypti</name>
    <dbReference type="NCBI Taxonomy" id="1199245"/>
    <lineage>
        <taxon>Bacteria</taxon>
        <taxon>Pseudomonadati</taxon>
        <taxon>Pseudomonadota</taxon>
        <taxon>Gammaproteobacteria</taxon>
        <taxon>Enterobacterales</taxon>
        <taxon>Enterobacteriaceae</taxon>
        <taxon>aphid secondary symbionts</taxon>
    </lineage>
</organism>
<dbReference type="EMBL" id="CP003546">
    <property type="protein sequence ID" value="AFP85041.1"/>
    <property type="molecule type" value="Genomic_DNA"/>
</dbReference>
<dbReference type="RefSeq" id="WP_014888338.1">
    <property type="nucleotide sequence ID" value="NC_018419.1"/>
</dbReference>
<dbReference type="NCBIfam" id="NF008674">
    <property type="entry name" value="PRK11679.1"/>
    <property type="match status" value="1"/>
</dbReference>
<protein>
    <submittedName>
        <fullName evidence="1">Putative lipoprotein</fullName>
    </submittedName>
</protein>
<dbReference type="Proteomes" id="UP000003936">
    <property type="component" value="Chromosome"/>
</dbReference>
<name>J3VSV8_9ENTR</name>
<dbReference type="InterPro" id="IPR010653">
    <property type="entry name" value="NlpB/DapX"/>
</dbReference>
<evidence type="ECO:0000313" key="2">
    <source>
        <dbReference type="Proteomes" id="UP000003936"/>
    </source>
</evidence>
<dbReference type="Gene3D" id="3.30.310.170">
    <property type="entry name" value="Outer membrane protein assembly factor BamC"/>
    <property type="match status" value="1"/>
</dbReference>
<gene>
    <name evidence="1" type="ORF">A359_06550</name>
</gene>
<proteinExistence type="predicted"/>
<dbReference type="PATRIC" id="fig|1199245.3.peg.781"/>
<reference evidence="1 2" key="1">
    <citation type="journal article" date="2012" name="Mol. Biol. Evol.">
        <title>Genome reduction and co-evolution between the primary and secondary bacterial symbionts of psyllids.</title>
        <authorList>
            <person name="Sloan D.B."/>
            <person name="Moran N.A."/>
        </authorList>
    </citation>
    <scope>NUCLEOTIDE SEQUENCE [LARGE SCALE GENOMIC DNA]</scope>
    <source>
        <strain evidence="1">Ceuc_S</strain>
    </source>
</reference>
<dbReference type="PROSITE" id="PS51257">
    <property type="entry name" value="PROKAR_LIPOPROTEIN"/>
    <property type="match status" value="1"/>
</dbReference>
<dbReference type="HOGENOM" id="CLU_063217_1_0_6"/>
<dbReference type="STRING" id="1199245.A359_06550"/>
<dbReference type="KEGG" id="sect:A359_06550"/>
<dbReference type="Pfam" id="PF06804">
    <property type="entry name" value="Lipoprotein_18"/>
    <property type="match status" value="1"/>
</dbReference>